<comment type="caution">
    <text evidence="1">The sequence shown here is derived from an EMBL/GenBank/DDBJ whole genome shotgun (WGS) entry which is preliminary data.</text>
</comment>
<organism evidence="1 2">
    <name type="scientific">Timema podura</name>
    <name type="common">Walking stick</name>
    <dbReference type="NCBI Taxonomy" id="61482"/>
    <lineage>
        <taxon>Eukaryota</taxon>
        <taxon>Metazoa</taxon>
        <taxon>Ecdysozoa</taxon>
        <taxon>Arthropoda</taxon>
        <taxon>Hexapoda</taxon>
        <taxon>Insecta</taxon>
        <taxon>Pterygota</taxon>
        <taxon>Neoptera</taxon>
        <taxon>Polyneoptera</taxon>
        <taxon>Phasmatodea</taxon>
        <taxon>Timematodea</taxon>
        <taxon>Timematoidea</taxon>
        <taxon>Timematidae</taxon>
        <taxon>Timema</taxon>
    </lineage>
</organism>
<reference evidence="1" key="1">
    <citation type="submission" date="2021-03" db="EMBL/GenBank/DDBJ databases">
        <authorList>
            <person name="Tran Van P."/>
        </authorList>
    </citation>
    <scope>NUCLEOTIDE SEQUENCE</scope>
</reference>
<proteinExistence type="predicted"/>
<evidence type="ECO:0008006" key="3">
    <source>
        <dbReference type="Google" id="ProtNLM"/>
    </source>
</evidence>
<dbReference type="EMBL" id="CAJPIN010018116">
    <property type="protein sequence ID" value="CAG2061991.1"/>
    <property type="molecule type" value="Genomic_DNA"/>
</dbReference>
<sequence length="117" mass="13480">MVTKACVSKVTNRTIADEHLKGVLERNNHNLSSSFKDARIVVWCFPTKARRLGVFFIENEAKIREHLEMESYNRSVLQRARLMESRLECGICCNNELEIEEMAACIEGHLFCKDCVT</sequence>
<dbReference type="Proteomes" id="UP001153148">
    <property type="component" value="Unassembled WGS sequence"/>
</dbReference>
<evidence type="ECO:0000313" key="1">
    <source>
        <dbReference type="EMBL" id="CAG2061991.1"/>
    </source>
</evidence>
<protein>
    <recommendedName>
        <fullName evidence="3">RING-type domain-containing protein</fullName>
    </recommendedName>
</protein>
<name>A0ABN7P4K1_TIMPD</name>
<accession>A0ABN7P4K1</accession>
<evidence type="ECO:0000313" key="2">
    <source>
        <dbReference type="Proteomes" id="UP001153148"/>
    </source>
</evidence>
<keyword evidence="2" id="KW-1185">Reference proteome</keyword>
<gene>
    <name evidence="1" type="ORF">TPAB3V08_LOCUS8944</name>
</gene>
<feature type="non-terminal residue" evidence="1">
    <location>
        <position position="117"/>
    </location>
</feature>